<feature type="transmembrane region" description="Helical" evidence="1">
    <location>
        <begin position="440"/>
        <end position="460"/>
    </location>
</feature>
<evidence type="ECO:0000313" key="3">
    <source>
        <dbReference type="Proteomes" id="UP001302676"/>
    </source>
</evidence>
<reference evidence="2" key="1">
    <citation type="journal article" date="2023" name="Mol. Phylogenet. Evol.">
        <title>Genome-scale phylogeny and comparative genomics of the fungal order Sordariales.</title>
        <authorList>
            <person name="Hensen N."/>
            <person name="Bonometti L."/>
            <person name="Westerberg I."/>
            <person name="Brannstrom I.O."/>
            <person name="Guillou S."/>
            <person name="Cros-Aarteil S."/>
            <person name="Calhoun S."/>
            <person name="Haridas S."/>
            <person name="Kuo A."/>
            <person name="Mondo S."/>
            <person name="Pangilinan J."/>
            <person name="Riley R."/>
            <person name="LaButti K."/>
            <person name="Andreopoulos B."/>
            <person name="Lipzen A."/>
            <person name="Chen C."/>
            <person name="Yan M."/>
            <person name="Daum C."/>
            <person name="Ng V."/>
            <person name="Clum A."/>
            <person name="Steindorff A."/>
            <person name="Ohm R.A."/>
            <person name="Martin F."/>
            <person name="Silar P."/>
            <person name="Natvig D.O."/>
            <person name="Lalanne C."/>
            <person name="Gautier V."/>
            <person name="Ament-Velasquez S.L."/>
            <person name="Kruys A."/>
            <person name="Hutchinson M.I."/>
            <person name="Powell A.J."/>
            <person name="Barry K."/>
            <person name="Miller A.N."/>
            <person name="Grigoriev I.V."/>
            <person name="Debuchy R."/>
            <person name="Gladieux P."/>
            <person name="Hiltunen Thoren M."/>
            <person name="Johannesson H."/>
        </authorList>
    </citation>
    <scope>NUCLEOTIDE SEQUENCE</scope>
    <source>
        <strain evidence="2">CBS 141.50</strain>
    </source>
</reference>
<sequence length="636" mass="69210">MHTPKPPTPAWKPWQLSPYFLTPLILTSAALAATLEALIQLSNRTYSEQTLRTAWLSWYCASPTPSQTCLSTLPFTTFPPFEPPPAAKTGFLTIAPTTTLSPATTFAWLYLPTLLAVLYALLWQLVDDEVKRIEPFYQASLPGGARASQTVFASYISIPPVLVPLQAVRWRQWAVLLSSVVYVLVGFVTPVLQTQMFQLQGQVVQVGYEEEDGGWEVLGREGFRWEPRGGDGPVVGRFMEEAEGDGVVRTVVYADPVFARAQEGVLWAATGLGVWLLWVTMRRQTGLRNDTKGLAALVSLAAAQPGFLEGIATTVVGEGAKDAEEVLKGTVVHLGGGGGTGGEGGSSYGLCFAPPSGPPRPRNGFLRGLKKAAKLLVRCVFCGPITHHRVLRSAVGLTTIGNLFLVVFILLTGGTEKPSSSIDEAFQKTLQASSQTSDSMILAFTELFVAAIVKTLWVVAEAQTTVLTPYRSLHTQPRKAWPLLERDYTAIVPGLRTVRAFQDGQHFLGCVTTISLLLEIGLLCFGITTSMSQGTAYNADAIWVVHWIAFTVCGIIIMFVAVTNRIWLSKFPYMENNPDTIVGKLGYVCKSPGLVEDVRPVVVMTDEERRVYLKSLEGLYAFGVLQDGVSGIGRVY</sequence>
<dbReference type="EMBL" id="MU853718">
    <property type="protein sequence ID" value="KAK4139062.1"/>
    <property type="molecule type" value="Genomic_DNA"/>
</dbReference>
<keyword evidence="1" id="KW-1133">Transmembrane helix</keyword>
<keyword evidence="3" id="KW-1185">Reference proteome</keyword>
<name>A0AAN6UTR7_9PEZI</name>
<accession>A0AAN6UTR7</accession>
<keyword evidence="1" id="KW-0812">Transmembrane</keyword>
<evidence type="ECO:0000256" key="1">
    <source>
        <dbReference type="SAM" id="Phobius"/>
    </source>
</evidence>
<dbReference type="PANTHER" id="PTHR37544:SF3">
    <property type="entry name" value="SPRAY"/>
    <property type="match status" value="1"/>
</dbReference>
<feature type="transmembrane region" description="Helical" evidence="1">
    <location>
        <begin position="107"/>
        <end position="126"/>
    </location>
</feature>
<feature type="transmembrane region" description="Helical" evidence="1">
    <location>
        <begin position="173"/>
        <end position="192"/>
    </location>
</feature>
<protein>
    <submittedName>
        <fullName evidence="2">Uncharacterized protein</fullName>
    </submittedName>
</protein>
<dbReference type="AlphaFoldDB" id="A0AAN6UTR7"/>
<organism evidence="2 3">
    <name type="scientific">Dichotomopilus funicola</name>
    <dbReference type="NCBI Taxonomy" id="1934379"/>
    <lineage>
        <taxon>Eukaryota</taxon>
        <taxon>Fungi</taxon>
        <taxon>Dikarya</taxon>
        <taxon>Ascomycota</taxon>
        <taxon>Pezizomycotina</taxon>
        <taxon>Sordariomycetes</taxon>
        <taxon>Sordariomycetidae</taxon>
        <taxon>Sordariales</taxon>
        <taxon>Chaetomiaceae</taxon>
        <taxon>Dichotomopilus</taxon>
    </lineage>
</organism>
<feature type="transmembrane region" description="Helical" evidence="1">
    <location>
        <begin position="541"/>
        <end position="562"/>
    </location>
</feature>
<gene>
    <name evidence="2" type="ORF">C8A04DRAFT_33480</name>
</gene>
<evidence type="ECO:0000313" key="2">
    <source>
        <dbReference type="EMBL" id="KAK4139062.1"/>
    </source>
</evidence>
<feature type="transmembrane region" description="Helical" evidence="1">
    <location>
        <begin position="506"/>
        <end position="529"/>
    </location>
</feature>
<dbReference type="GeneID" id="87819093"/>
<keyword evidence="1" id="KW-0472">Membrane</keyword>
<dbReference type="RefSeq" id="XP_062632433.1">
    <property type="nucleotide sequence ID" value="XM_062782480.1"/>
</dbReference>
<comment type="caution">
    <text evidence="2">The sequence shown here is derived from an EMBL/GenBank/DDBJ whole genome shotgun (WGS) entry which is preliminary data.</text>
</comment>
<reference evidence="2" key="2">
    <citation type="submission" date="2023-05" db="EMBL/GenBank/DDBJ databases">
        <authorList>
            <consortium name="Lawrence Berkeley National Laboratory"/>
            <person name="Steindorff A."/>
            <person name="Hensen N."/>
            <person name="Bonometti L."/>
            <person name="Westerberg I."/>
            <person name="Brannstrom I.O."/>
            <person name="Guillou S."/>
            <person name="Cros-Aarteil S."/>
            <person name="Calhoun S."/>
            <person name="Haridas S."/>
            <person name="Kuo A."/>
            <person name="Mondo S."/>
            <person name="Pangilinan J."/>
            <person name="Riley R."/>
            <person name="Labutti K."/>
            <person name="Andreopoulos B."/>
            <person name="Lipzen A."/>
            <person name="Chen C."/>
            <person name="Yanf M."/>
            <person name="Daum C."/>
            <person name="Ng V."/>
            <person name="Clum A."/>
            <person name="Ohm R."/>
            <person name="Martin F."/>
            <person name="Silar P."/>
            <person name="Natvig D."/>
            <person name="Lalanne C."/>
            <person name="Gautier V."/>
            <person name="Ament-Velasquez S.L."/>
            <person name="Kruys A."/>
            <person name="Hutchinson M.I."/>
            <person name="Powell A.J."/>
            <person name="Barry K."/>
            <person name="Miller A.N."/>
            <person name="Grigoriev I.V."/>
            <person name="Debuchy R."/>
            <person name="Gladieux P."/>
            <person name="Thoren M.H."/>
            <person name="Johannesson H."/>
        </authorList>
    </citation>
    <scope>NUCLEOTIDE SEQUENCE</scope>
    <source>
        <strain evidence="2">CBS 141.50</strain>
    </source>
</reference>
<dbReference type="Proteomes" id="UP001302676">
    <property type="component" value="Unassembled WGS sequence"/>
</dbReference>
<feature type="transmembrane region" description="Helical" evidence="1">
    <location>
        <begin position="394"/>
        <end position="411"/>
    </location>
</feature>
<feature type="transmembrane region" description="Helical" evidence="1">
    <location>
        <begin position="20"/>
        <end position="39"/>
    </location>
</feature>
<dbReference type="PANTHER" id="PTHR37544">
    <property type="entry name" value="SPRAY-RELATED"/>
    <property type="match status" value="1"/>
</dbReference>
<dbReference type="Pfam" id="PF11915">
    <property type="entry name" value="DUF3433"/>
    <property type="match status" value="2"/>
</dbReference>
<dbReference type="InterPro" id="IPR021840">
    <property type="entry name" value="DUF3433"/>
</dbReference>
<proteinExistence type="predicted"/>